<keyword evidence="1" id="KW-0472">Membrane</keyword>
<organism evidence="4 5">
    <name type="scientific">Sphingobacterium tabacisoli</name>
    <dbReference type="NCBI Taxonomy" id="2044855"/>
    <lineage>
        <taxon>Bacteria</taxon>
        <taxon>Pseudomonadati</taxon>
        <taxon>Bacteroidota</taxon>
        <taxon>Sphingobacteriia</taxon>
        <taxon>Sphingobacteriales</taxon>
        <taxon>Sphingobacteriaceae</taxon>
        <taxon>Sphingobacterium</taxon>
    </lineage>
</organism>
<gene>
    <name evidence="4" type="ORF">ACFSQW_12660</name>
</gene>
<evidence type="ECO:0000259" key="3">
    <source>
        <dbReference type="Pfam" id="PF16344"/>
    </source>
</evidence>
<dbReference type="EMBL" id="JBHULD010000014">
    <property type="protein sequence ID" value="MFD2555250.1"/>
    <property type="molecule type" value="Genomic_DNA"/>
</dbReference>
<dbReference type="Gene3D" id="3.55.50.30">
    <property type="match status" value="1"/>
</dbReference>
<dbReference type="Pfam" id="PF04773">
    <property type="entry name" value="FecR"/>
    <property type="match status" value="1"/>
</dbReference>
<comment type="caution">
    <text evidence="4">The sequence shown here is derived from an EMBL/GenBank/DDBJ whole genome shotgun (WGS) entry which is preliminary data.</text>
</comment>
<dbReference type="InterPro" id="IPR006860">
    <property type="entry name" value="FecR"/>
</dbReference>
<dbReference type="InterPro" id="IPR032508">
    <property type="entry name" value="FecR_C"/>
</dbReference>
<keyword evidence="1" id="KW-0812">Transmembrane</keyword>
<name>A0ABW5L4U7_9SPHI</name>
<proteinExistence type="predicted"/>
<feature type="domain" description="Protein FecR C-terminal" evidence="3">
    <location>
        <begin position="318"/>
        <end position="386"/>
    </location>
</feature>
<dbReference type="Proteomes" id="UP001597440">
    <property type="component" value="Unassembled WGS sequence"/>
</dbReference>
<dbReference type="Pfam" id="PF16344">
    <property type="entry name" value="FecR_C"/>
    <property type="match status" value="1"/>
</dbReference>
<dbReference type="PANTHER" id="PTHR30273:SF2">
    <property type="entry name" value="PROTEIN FECR"/>
    <property type="match status" value="1"/>
</dbReference>
<keyword evidence="5" id="KW-1185">Reference proteome</keyword>
<evidence type="ECO:0000313" key="4">
    <source>
        <dbReference type="EMBL" id="MFD2555250.1"/>
    </source>
</evidence>
<dbReference type="RefSeq" id="WP_210353608.1">
    <property type="nucleotide sequence ID" value="NZ_JAEQMU010000001.1"/>
</dbReference>
<protein>
    <submittedName>
        <fullName evidence="4">FecR family protein</fullName>
    </submittedName>
</protein>
<feature type="domain" description="FecR protein" evidence="2">
    <location>
        <begin position="181"/>
        <end position="276"/>
    </location>
</feature>
<sequence length="392" mass="44289">MENDKIQTVEKLFYKIYTNTASIEERYSYYEMILEEPCAQHVKKLMEKLMTEDTDVSFSDEDRQTRVYTSIKEQLAFGQNVKRPVFKFYWAAAVALLFLFFGIYQYQQVGPKDRADEMKQDIAPGNESATLILEDGREITLSNLTSGEIDNDGGIKIFNDEHGQLTFNYLESEIPKSGVNTIKTKNGQSYTIKLADGTKVWLNAASTLQFTAALEQGGTRQVQLQGEAYFEVAKDSKHPFIVHTSRQMIRVLGTHFNVSDYPNDDAGATTVLEGRVSVKNQTAEHILNAGEQAVTNRSGTVVAKTDPKNTVDWQQGDFALNNVKIDDAIQKIARWYDVSIVYEGDIDKAMLTGGWVSKKQPLSAVLRAIESLDLVRFELKDRTLIVRPYKSK</sequence>
<evidence type="ECO:0000256" key="1">
    <source>
        <dbReference type="SAM" id="Phobius"/>
    </source>
</evidence>
<evidence type="ECO:0000313" key="5">
    <source>
        <dbReference type="Proteomes" id="UP001597440"/>
    </source>
</evidence>
<dbReference type="PANTHER" id="PTHR30273">
    <property type="entry name" value="PERIPLASMIC SIGNAL SENSOR AND SIGMA FACTOR ACTIVATOR FECR-RELATED"/>
    <property type="match status" value="1"/>
</dbReference>
<dbReference type="InterPro" id="IPR012373">
    <property type="entry name" value="Ferrdict_sens_TM"/>
</dbReference>
<feature type="transmembrane region" description="Helical" evidence="1">
    <location>
        <begin position="88"/>
        <end position="106"/>
    </location>
</feature>
<reference evidence="5" key="1">
    <citation type="journal article" date="2019" name="Int. J. Syst. Evol. Microbiol.">
        <title>The Global Catalogue of Microorganisms (GCM) 10K type strain sequencing project: providing services to taxonomists for standard genome sequencing and annotation.</title>
        <authorList>
            <consortium name="The Broad Institute Genomics Platform"/>
            <consortium name="The Broad Institute Genome Sequencing Center for Infectious Disease"/>
            <person name="Wu L."/>
            <person name="Ma J."/>
        </authorList>
    </citation>
    <scope>NUCLEOTIDE SEQUENCE [LARGE SCALE GENOMIC DNA]</scope>
    <source>
        <strain evidence="5">KCTC 52298</strain>
    </source>
</reference>
<accession>A0ABW5L4U7</accession>
<evidence type="ECO:0000259" key="2">
    <source>
        <dbReference type="Pfam" id="PF04773"/>
    </source>
</evidence>
<dbReference type="Gene3D" id="2.60.120.1440">
    <property type="match status" value="1"/>
</dbReference>
<keyword evidence="1" id="KW-1133">Transmembrane helix</keyword>